<sequence length="311" mass="33205">MSIKLLGELLAFSAIQSAAPVPTFCERVAPQIELIPVERGRQGQTTGELLRDMATLGLSLVGGTLGTSISLRPIGDNVTMAEAEAIIDKVCMSTKAGVRCRFEGPLRIKLGTRKGEVDMTAAPGERAEVEIKGTRSSAATRAHSPMAEAHRAWRRRRVLGLAAALALASCAGKPAPQTIYVVRHFDTPEGVKDARLTAVGEARARSLVRWFEGKSLAAIYVTPFARTRASAAPVAAAKGLKPIDYDWTDAARLVGAVKAQPGDVLIVGHSNTVPEIVECFGGTRPGPLVHADFGDLWIVREGKSERVWVEP</sequence>
<reference evidence="1 2" key="1">
    <citation type="submission" date="2020-08" db="EMBL/GenBank/DDBJ databases">
        <title>Genomic Encyclopedia of Type Strains, Phase IV (KMG-IV): sequencing the most valuable type-strain genomes for metagenomic binning, comparative biology and taxonomic classification.</title>
        <authorList>
            <person name="Goeker M."/>
        </authorList>
    </citation>
    <scope>NUCLEOTIDE SEQUENCE [LARGE SCALE GENOMIC DNA]</scope>
    <source>
        <strain evidence="1 2">DSM 27244</strain>
    </source>
</reference>
<comment type="caution">
    <text evidence="1">The sequence shown here is derived from an EMBL/GenBank/DDBJ whole genome shotgun (WGS) entry which is preliminary data.</text>
</comment>
<dbReference type="InterPro" id="IPR029033">
    <property type="entry name" value="His_PPase_superfam"/>
</dbReference>
<dbReference type="CDD" id="cd07067">
    <property type="entry name" value="HP_PGM_like"/>
    <property type="match status" value="1"/>
</dbReference>
<evidence type="ECO:0000313" key="1">
    <source>
        <dbReference type="EMBL" id="MBB5698909.1"/>
    </source>
</evidence>
<organism evidence="1 2">
    <name type="scientific">Sphingomonas yantingensis</name>
    <dbReference type="NCBI Taxonomy" id="1241761"/>
    <lineage>
        <taxon>Bacteria</taxon>
        <taxon>Pseudomonadati</taxon>
        <taxon>Pseudomonadota</taxon>
        <taxon>Alphaproteobacteria</taxon>
        <taxon>Sphingomonadales</taxon>
        <taxon>Sphingomonadaceae</taxon>
        <taxon>Sphingomonas</taxon>
    </lineage>
</organism>
<dbReference type="EMBL" id="JACIJJ010000003">
    <property type="protein sequence ID" value="MBB5698909.1"/>
    <property type="molecule type" value="Genomic_DNA"/>
</dbReference>
<dbReference type="SUPFAM" id="SSF53254">
    <property type="entry name" value="Phosphoglycerate mutase-like"/>
    <property type="match status" value="1"/>
</dbReference>
<keyword evidence="2" id="KW-1185">Reference proteome</keyword>
<dbReference type="Proteomes" id="UP000557739">
    <property type="component" value="Unassembled WGS sequence"/>
</dbReference>
<gene>
    <name evidence="1" type="ORF">FHR19_002264</name>
</gene>
<dbReference type="InterPro" id="IPR013078">
    <property type="entry name" value="His_Pase_superF_clade-1"/>
</dbReference>
<proteinExistence type="predicted"/>
<dbReference type="Pfam" id="PF00300">
    <property type="entry name" value="His_Phos_1"/>
    <property type="match status" value="1"/>
</dbReference>
<protein>
    <submittedName>
        <fullName evidence="1">Phosphohistidine phosphatase SixA</fullName>
    </submittedName>
</protein>
<name>A0A7W9EI93_9SPHN</name>
<dbReference type="Gene3D" id="3.40.50.1240">
    <property type="entry name" value="Phosphoglycerate mutase-like"/>
    <property type="match status" value="1"/>
</dbReference>
<accession>A0A7W9EI93</accession>
<evidence type="ECO:0000313" key="2">
    <source>
        <dbReference type="Proteomes" id="UP000557739"/>
    </source>
</evidence>
<dbReference type="AlphaFoldDB" id="A0A7W9EI93"/>
<dbReference type="RefSeq" id="WP_184028274.1">
    <property type="nucleotide sequence ID" value="NZ_JACIJJ010000003.1"/>
</dbReference>